<dbReference type="InterPro" id="IPR017894">
    <property type="entry name" value="HTH_IS21_transposase_type"/>
</dbReference>
<keyword evidence="4" id="KW-0233">DNA recombination</keyword>
<keyword evidence="3" id="KW-0238">DNA-binding</keyword>
<evidence type="ECO:0000259" key="6">
    <source>
        <dbReference type="PROSITE" id="PS50531"/>
    </source>
</evidence>
<dbReference type="Proteomes" id="UP000235050">
    <property type="component" value="Unassembled WGS sequence"/>
</dbReference>
<comment type="caution">
    <text evidence="8">The sequence shown here is derived from an EMBL/GenBank/DDBJ whole genome shotgun (WGS) entry which is preliminary data.</text>
</comment>
<dbReference type="InterPro" id="IPR036397">
    <property type="entry name" value="RNaseH_sf"/>
</dbReference>
<dbReference type="InterPro" id="IPR012337">
    <property type="entry name" value="RNaseH-like_sf"/>
</dbReference>
<name>A0A2N5J6U7_9BIFI</name>
<sequence length="501" mass="55951">MAIPMPIVQDIRRLDRQGLSRSEIARRLRVDRGTVAKYADVEDLSPRRPDDRRYGSKIDEFAAVVDGWLEADRRMPRKQRHTARRVYDRLVEEHGYEGSYSVVQRYVKRWRETNRESSAAFLDLSWAPGVMQVDFGVALATVAGRETETHCLVVSFPWSNMRYCVAMPGENAECLCAGLMLVFAHVGGVPPVMVMDNATGAGHRDAKGEITLTRVFESFVAHHRLEVRFCNPYSGHEKGSVENAVGFLRRNIMVPPMRAESYEQLSRLMLERCDALAGSSYCPRLMDVPVTEVFAEDRAALTPLPSTVFDPVRWESRKADKHGRINIDSRSYLAGGAWARRRVQAAVRWDAVTLVDPDTGVVLAEYPRPYGGGPRVLQDPALVMPMLAARPGAWGESPIRPDVPDDIRGWLDSMDGKTLRESLKAIAHACAAAGFDSVMQACGEILACNKDMGLHEDTLTPIALRMRDGDWEYPGAMDEPDLSGYDEFITGTGHDDGRRGR</sequence>
<comment type="similarity">
    <text evidence="1">Belongs to the transposase IS21/IS408/IS1162 family.</text>
</comment>
<dbReference type="PANTHER" id="PTHR35004">
    <property type="entry name" value="TRANSPOSASE RV3428C-RELATED"/>
    <property type="match status" value="1"/>
</dbReference>
<dbReference type="RefSeq" id="WP_101618375.1">
    <property type="nucleotide sequence ID" value="NZ_NMWU01000058.1"/>
</dbReference>
<accession>A0A2N5J6U7</accession>
<dbReference type="PANTHER" id="PTHR35004:SF7">
    <property type="entry name" value="INTEGRASE PROTEIN"/>
    <property type="match status" value="1"/>
</dbReference>
<dbReference type="GO" id="GO:0006310">
    <property type="term" value="P:DNA recombination"/>
    <property type="evidence" value="ECO:0007669"/>
    <property type="project" value="UniProtKB-KW"/>
</dbReference>
<dbReference type="AlphaFoldDB" id="A0A2N5J6U7"/>
<keyword evidence="2" id="KW-0815">Transposition</keyword>
<dbReference type="SUPFAM" id="SSF53098">
    <property type="entry name" value="Ribonuclease H-like"/>
    <property type="match status" value="1"/>
</dbReference>
<feature type="region of interest" description="Disordered" evidence="5">
    <location>
        <begin position="475"/>
        <end position="501"/>
    </location>
</feature>
<evidence type="ECO:0000256" key="4">
    <source>
        <dbReference type="ARBA" id="ARBA00023172"/>
    </source>
</evidence>
<dbReference type="GO" id="GO:0015074">
    <property type="term" value="P:DNA integration"/>
    <property type="evidence" value="ECO:0007669"/>
    <property type="project" value="InterPro"/>
</dbReference>
<feature type="domain" description="Integrase catalytic" evidence="7">
    <location>
        <begin position="124"/>
        <end position="297"/>
    </location>
</feature>
<dbReference type="GO" id="GO:0032196">
    <property type="term" value="P:transposition"/>
    <property type="evidence" value="ECO:0007669"/>
    <property type="project" value="UniProtKB-KW"/>
</dbReference>
<feature type="domain" description="HTH IS21-type" evidence="6">
    <location>
        <begin position="6"/>
        <end position="69"/>
    </location>
</feature>
<evidence type="ECO:0000256" key="5">
    <source>
        <dbReference type="SAM" id="MobiDB-lite"/>
    </source>
</evidence>
<dbReference type="OrthoDB" id="2065409at2"/>
<protein>
    <submittedName>
        <fullName evidence="8">Integrase</fullName>
    </submittedName>
</protein>
<dbReference type="SUPFAM" id="SSF46689">
    <property type="entry name" value="Homeodomain-like"/>
    <property type="match status" value="1"/>
</dbReference>
<dbReference type="InterPro" id="IPR009057">
    <property type="entry name" value="Homeodomain-like_sf"/>
</dbReference>
<reference evidence="8 9" key="1">
    <citation type="submission" date="2017-07" db="EMBL/GenBank/DDBJ databases">
        <title>Bifidobacterium novel species.</title>
        <authorList>
            <person name="Lugli G.A."/>
            <person name="Milani C."/>
            <person name="Duranti S."/>
            <person name="Mangifesta M."/>
        </authorList>
    </citation>
    <scope>NUCLEOTIDE SEQUENCE [LARGE SCALE GENOMIC DNA]</scope>
    <source>
        <strain evidence="9">Uis1B</strain>
    </source>
</reference>
<evidence type="ECO:0000313" key="8">
    <source>
        <dbReference type="EMBL" id="PLS29923.1"/>
    </source>
</evidence>
<keyword evidence="9" id="KW-1185">Reference proteome</keyword>
<dbReference type="EMBL" id="NMWU01000058">
    <property type="protein sequence ID" value="PLS29923.1"/>
    <property type="molecule type" value="Genomic_DNA"/>
</dbReference>
<dbReference type="InterPro" id="IPR001584">
    <property type="entry name" value="Integrase_cat-core"/>
</dbReference>
<evidence type="ECO:0000259" key="7">
    <source>
        <dbReference type="PROSITE" id="PS50994"/>
    </source>
</evidence>
<dbReference type="GO" id="GO:0003677">
    <property type="term" value="F:DNA binding"/>
    <property type="evidence" value="ECO:0007669"/>
    <property type="project" value="UniProtKB-KW"/>
</dbReference>
<dbReference type="NCBIfam" id="NF033546">
    <property type="entry name" value="transpos_IS21"/>
    <property type="match status" value="1"/>
</dbReference>
<evidence type="ECO:0000313" key="9">
    <source>
        <dbReference type="Proteomes" id="UP000235050"/>
    </source>
</evidence>
<dbReference type="PROSITE" id="PS50994">
    <property type="entry name" value="INTEGRASE"/>
    <property type="match status" value="1"/>
</dbReference>
<evidence type="ECO:0000256" key="3">
    <source>
        <dbReference type="ARBA" id="ARBA00023125"/>
    </source>
</evidence>
<evidence type="ECO:0000256" key="1">
    <source>
        <dbReference type="ARBA" id="ARBA00009277"/>
    </source>
</evidence>
<evidence type="ECO:0000256" key="2">
    <source>
        <dbReference type="ARBA" id="ARBA00022578"/>
    </source>
</evidence>
<proteinExistence type="inferred from homology"/>
<dbReference type="PROSITE" id="PS50531">
    <property type="entry name" value="HTH_IS21"/>
    <property type="match status" value="1"/>
</dbReference>
<gene>
    <name evidence="8" type="ORF">Uis1B_2243</name>
</gene>
<dbReference type="Gene3D" id="3.30.420.10">
    <property type="entry name" value="Ribonuclease H-like superfamily/Ribonuclease H"/>
    <property type="match status" value="1"/>
</dbReference>
<organism evidence="8 9">
    <name type="scientific">Bifidobacterium margollesii</name>
    <dbReference type="NCBI Taxonomy" id="2020964"/>
    <lineage>
        <taxon>Bacteria</taxon>
        <taxon>Bacillati</taxon>
        <taxon>Actinomycetota</taxon>
        <taxon>Actinomycetes</taxon>
        <taxon>Bifidobacteriales</taxon>
        <taxon>Bifidobacteriaceae</taxon>
        <taxon>Bifidobacterium</taxon>
    </lineage>
</organism>